<keyword evidence="4" id="KW-0732">Signal</keyword>
<dbReference type="SUPFAM" id="SSF53850">
    <property type="entry name" value="Periplasmic binding protein-like II"/>
    <property type="match status" value="1"/>
</dbReference>
<dbReference type="Proteomes" id="UP001501004">
    <property type="component" value="Unassembled WGS sequence"/>
</dbReference>
<dbReference type="InterPro" id="IPR030678">
    <property type="entry name" value="Peptide/Ni-bd"/>
</dbReference>
<comment type="subcellular location">
    <subcellularLocation>
        <location evidence="1">Cell membrane</location>
        <topology evidence="1">Lipid-anchor</topology>
    </subcellularLocation>
</comment>
<sequence>MTALAAASVAALALSGCTPTDEPGTDAEQTLTLAVSSDSLWGFVRTDIGTQVHQSSAYWMPLYDTIVKITPDLEILPNLATKWEYNDDLTVLTLTLRDDVKFTDGTPLDAEAVVKNLLTFRDGGGGEVTQAASSIADAVAEDATTVVVTLKQADPAILPAMAASLGAVFLPADIANPDKDKSVVPVGSGPYILDDANTTPGSVYTYVRNKDYWDPASYPFDKLVLRPMADTAARMNALKAGEVDGAMVPAANAADIEASGLTLNSGIANWAGLHLIDRGGTLVPALANVKVRQAINMVFDRESLVKNLFQGYGVANNQVFREGSAAYVASEKDTYPFDIEAAKKLMAEAGYADGFDMKIPAITGNHDVIMPIIKQQLGEIGIRLTVDSFQLGDYFNEVFAKKYPLVFVNLPSFDDWRDVKGMVTPTALWNVFKTEDPVLDGYIEAARTSAGDEQKAAFQNIGQYLIDNAWYAPWATPHVLYGTDSAITAELSPGQVEPLIWDIKPAK</sequence>
<dbReference type="PANTHER" id="PTHR30290:SF9">
    <property type="entry name" value="OLIGOPEPTIDE-BINDING PROTEIN APPA"/>
    <property type="match status" value="1"/>
</dbReference>
<keyword evidence="3" id="KW-0813">Transport</keyword>
<keyword evidence="7" id="KW-1185">Reference proteome</keyword>
<evidence type="ECO:0000256" key="1">
    <source>
        <dbReference type="ARBA" id="ARBA00004193"/>
    </source>
</evidence>
<dbReference type="PIRSF" id="PIRSF002741">
    <property type="entry name" value="MppA"/>
    <property type="match status" value="1"/>
</dbReference>
<dbReference type="Gene3D" id="3.40.190.10">
    <property type="entry name" value="Periplasmic binding protein-like II"/>
    <property type="match status" value="1"/>
</dbReference>
<dbReference type="InterPro" id="IPR023765">
    <property type="entry name" value="SBP_5_CS"/>
</dbReference>
<evidence type="ECO:0000256" key="2">
    <source>
        <dbReference type="ARBA" id="ARBA00005695"/>
    </source>
</evidence>
<dbReference type="PANTHER" id="PTHR30290">
    <property type="entry name" value="PERIPLASMIC BINDING COMPONENT OF ABC TRANSPORTER"/>
    <property type="match status" value="1"/>
</dbReference>
<evidence type="ECO:0000256" key="4">
    <source>
        <dbReference type="ARBA" id="ARBA00022729"/>
    </source>
</evidence>
<feature type="domain" description="Solute-binding protein family 5" evidence="5">
    <location>
        <begin position="74"/>
        <end position="409"/>
    </location>
</feature>
<dbReference type="RefSeq" id="WP_344753303.1">
    <property type="nucleotide sequence ID" value="NZ_BAABAE010000001.1"/>
</dbReference>
<comment type="caution">
    <text evidence="6">The sequence shown here is derived from an EMBL/GenBank/DDBJ whole genome shotgun (WGS) entry which is preliminary data.</text>
</comment>
<gene>
    <name evidence="6" type="ORF">GCM10022239_04810</name>
</gene>
<accession>A0ABP7F4K6</accession>
<comment type="similarity">
    <text evidence="2">Belongs to the bacterial solute-binding protein 5 family.</text>
</comment>
<protein>
    <submittedName>
        <fullName evidence="6">ABC transporter substrate-binding protein</fullName>
    </submittedName>
</protein>
<dbReference type="Pfam" id="PF00496">
    <property type="entry name" value="SBP_bac_5"/>
    <property type="match status" value="1"/>
</dbReference>
<evidence type="ECO:0000313" key="7">
    <source>
        <dbReference type="Proteomes" id="UP001501004"/>
    </source>
</evidence>
<organism evidence="6 7">
    <name type="scientific">Leifsonella bigeumensis</name>
    <dbReference type="NCBI Taxonomy" id="433643"/>
    <lineage>
        <taxon>Bacteria</taxon>
        <taxon>Bacillati</taxon>
        <taxon>Actinomycetota</taxon>
        <taxon>Actinomycetes</taxon>
        <taxon>Micrococcales</taxon>
        <taxon>Microbacteriaceae</taxon>
        <taxon>Leifsonella</taxon>
    </lineage>
</organism>
<proteinExistence type="inferred from homology"/>
<evidence type="ECO:0000313" key="6">
    <source>
        <dbReference type="EMBL" id="GAA3731238.1"/>
    </source>
</evidence>
<dbReference type="PROSITE" id="PS01040">
    <property type="entry name" value="SBP_BACTERIAL_5"/>
    <property type="match status" value="1"/>
</dbReference>
<evidence type="ECO:0000256" key="3">
    <source>
        <dbReference type="ARBA" id="ARBA00022448"/>
    </source>
</evidence>
<reference evidence="7" key="1">
    <citation type="journal article" date="2019" name="Int. J. Syst. Evol. Microbiol.">
        <title>The Global Catalogue of Microorganisms (GCM) 10K type strain sequencing project: providing services to taxonomists for standard genome sequencing and annotation.</title>
        <authorList>
            <consortium name="The Broad Institute Genomics Platform"/>
            <consortium name="The Broad Institute Genome Sequencing Center for Infectious Disease"/>
            <person name="Wu L."/>
            <person name="Ma J."/>
        </authorList>
    </citation>
    <scope>NUCLEOTIDE SEQUENCE [LARGE SCALE GENOMIC DNA]</scope>
    <source>
        <strain evidence="7">JCM 16949</strain>
    </source>
</reference>
<dbReference type="EMBL" id="BAABAE010000001">
    <property type="protein sequence ID" value="GAA3731238.1"/>
    <property type="molecule type" value="Genomic_DNA"/>
</dbReference>
<dbReference type="Gene3D" id="3.10.105.10">
    <property type="entry name" value="Dipeptide-binding Protein, Domain 3"/>
    <property type="match status" value="1"/>
</dbReference>
<dbReference type="InterPro" id="IPR039424">
    <property type="entry name" value="SBP_5"/>
</dbReference>
<evidence type="ECO:0000259" key="5">
    <source>
        <dbReference type="Pfam" id="PF00496"/>
    </source>
</evidence>
<name>A0ABP7F4K6_9MICO</name>
<dbReference type="InterPro" id="IPR000914">
    <property type="entry name" value="SBP_5_dom"/>
</dbReference>